<dbReference type="InterPro" id="IPR041698">
    <property type="entry name" value="Methyltransf_25"/>
</dbReference>
<evidence type="ECO:0000313" key="3">
    <source>
        <dbReference type="Proteomes" id="UP000250572"/>
    </source>
</evidence>
<evidence type="ECO:0000313" key="2">
    <source>
        <dbReference type="EMBL" id="PWA28217.1"/>
    </source>
</evidence>
<reference evidence="2 3" key="1">
    <citation type="journal article" date="2018" name="G3 (Bethesda)">
        <title>A High-Quality Reference Genome for the Invasive Mosquitofish Gambusia affinis Using a Chicago Library.</title>
        <authorList>
            <person name="Hoffberg S.L."/>
            <person name="Troendle N.J."/>
            <person name="Glenn T.C."/>
            <person name="Mahmud O."/>
            <person name="Louha S."/>
            <person name="Chalopin D."/>
            <person name="Bennetzen J.L."/>
            <person name="Mauricio R."/>
        </authorList>
    </citation>
    <scope>NUCLEOTIDE SEQUENCE [LARGE SCALE GENOMIC DNA]</scope>
    <source>
        <strain evidence="2">NE01/NJP1002.9</strain>
        <tissue evidence="2">Muscle</tissue>
    </source>
</reference>
<dbReference type="InterPro" id="IPR029063">
    <property type="entry name" value="SAM-dependent_MTases_sf"/>
</dbReference>
<dbReference type="Pfam" id="PF13649">
    <property type="entry name" value="Methyltransf_25"/>
    <property type="match status" value="1"/>
</dbReference>
<dbReference type="PANTHER" id="PTHR43591">
    <property type="entry name" value="METHYLTRANSFERASE"/>
    <property type="match status" value="1"/>
</dbReference>
<dbReference type="EMBL" id="NHOQ01000885">
    <property type="protein sequence ID" value="PWA28217.1"/>
    <property type="molecule type" value="Genomic_DNA"/>
</dbReference>
<dbReference type="AlphaFoldDB" id="A0A315VZ22"/>
<dbReference type="Gene3D" id="3.40.50.150">
    <property type="entry name" value="Vaccinia Virus protein VP39"/>
    <property type="match status" value="1"/>
</dbReference>
<dbReference type="CDD" id="cd02440">
    <property type="entry name" value="AdoMet_MTases"/>
    <property type="match status" value="1"/>
</dbReference>
<organism evidence="2 3">
    <name type="scientific">Gambusia affinis</name>
    <name type="common">Western mosquitofish</name>
    <name type="synonym">Heterandria affinis</name>
    <dbReference type="NCBI Taxonomy" id="33528"/>
    <lineage>
        <taxon>Eukaryota</taxon>
        <taxon>Metazoa</taxon>
        <taxon>Chordata</taxon>
        <taxon>Craniata</taxon>
        <taxon>Vertebrata</taxon>
        <taxon>Euteleostomi</taxon>
        <taxon>Actinopterygii</taxon>
        <taxon>Neopterygii</taxon>
        <taxon>Teleostei</taxon>
        <taxon>Neoteleostei</taxon>
        <taxon>Acanthomorphata</taxon>
        <taxon>Ovalentaria</taxon>
        <taxon>Atherinomorphae</taxon>
        <taxon>Cyprinodontiformes</taxon>
        <taxon>Poeciliidae</taxon>
        <taxon>Poeciliinae</taxon>
        <taxon>Gambusia</taxon>
    </lineage>
</organism>
<dbReference type="Proteomes" id="UP000250572">
    <property type="component" value="Unassembled WGS sequence"/>
</dbReference>
<feature type="domain" description="Methyltransferase" evidence="1">
    <location>
        <begin position="162"/>
        <end position="253"/>
    </location>
</feature>
<name>A0A315VZ22_GAMAF</name>
<accession>A0A315VZ22</accession>
<evidence type="ECO:0000259" key="1">
    <source>
        <dbReference type="Pfam" id="PF13649"/>
    </source>
</evidence>
<protein>
    <recommendedName>
        <fullName evidence="1">Methyltransferase domain-containing protein</fullName>
    </recommendedName>
</protein>
<gene>
    <name evidence="2" type="ORF">CCH79_00018573</name>
</gene>
<dbReference type="SUPFAM" id="SSF53335">
    <property type="entry name" value="S-adenosyl-L-methionine-dependent methyltransferases"/>
    <property type="match status" value="1"/>
</dbReference>
<sequence length="338" mass="37481">MDFWTFSSCGLLSEAGTLNWNHLNPSDQPIRNTRASHDSSPNIFTDGFLCRQTETRTNPPNAPEGNTCLLQGLYPRITQTDQHLEVKGFGFIMSNKGRTSQEVRNLLQSCNGFNSEQTRKFYDNEAEMYEQDFVDTLEYRSPHQLIDLLVDNFSGDRGTVQVLDVACGSGLAAKLMFKLGFRNFVGVDCSKRMLEEAAKTKLYQQLQPALLGTDPLPAQTGTFDLVILAGGLGVGFTPVSVIRELCNAAKPGGLICLARGNHTSSAEKQYDADLDLELQVLVDEGLLSRVAVKKVERYMLDPQVEASRQDVDPVYITGTLYLYQKTRSSDGNSQSKEI</sequence>
<proteinExistence type="predicted"/>
<dbReference type="STRING" id="33528.ENSGAFP00000021766"/>
<keyword evidence="3" id="KW-1185">Reference proteome</keyword>
<dbReference type="PANTHER" id="PTHR43591:SF101">
    <property type="entry name" value="METHYLTRANSFERASE-LIKE PROTEIN 27"/>
    <property type="match status" value="1"/>
</dbReference>
<comment type="caution">
    <text evidence="2">The sequence shown here is derived from an EMBL/GenBank/DDBJ whole genome shotgun (WGS) entry which is preliminary data.</text>
</comment>